<dbReference type="InterPro" id="IPR002347">
    <property type="entry name" value="SDR_fam"/>
</dbReference>
<dbReference type="PANTHER" id="PTHR42760:SF40">
    <property type="entry name" value="3-OXOACYL-[ACYL-CARRIER-PROTEIN] REDUCTASE, CHLOROPLASTIC"/>
    <property type="match status" value="1"/>
</dbReference>
<dbReference type="PANTHER" id="PTHR42760">
    <property type="entry name" value="SHORT-CHAIN DEHYDROGENASES/REDUCTASES FAMILY MEMBER"/>
    <property type="match status" value="1"/>
</dbReference>
<evidence type="ECO:0000259" key="3">
    <source>
        <dbReference type="SMART" id="SM00822"/>
    </source>
</evidence>
<feature type="region of interest" description="Disordered" evidence="2">
    <location>
        <begin position="184"/>
        <end position="208"/>
    </location>
</feature>
<proteinExistence type="inferred from homology"/>
<name>A0ABN6XUX9_9MICO</name>
<dbReference type="Pfam" id="PF13561">
    <property type="entry name" value="adh_short_C2"/>
    <property type="match status" value="1"/>
</dbReference>
<dbReference type="InterPro" id="IPR057326">
    <property type="entry name" value="KR_dom"/>
</dbReference>
<dbReference type="SUPFAM" id="SSF51735">
    <property type="entry name" value="NAD(P)-binding Rossmann-fold domains"/>
    <property type="match status" value="1"/>
</dbReference>
<dbReference type="Proteomes" id="UP001321498">
    <property type="component" value="Chromosome"/>
</dbReference>
<feature type="compositionally biased region" description="Basic and acidic residues" evidence="2">
    <location>
        <begin position="193"/>
        <end position="202"/>
    </location>
</feature>
<dbReference type="CDD" id="cd05233">
    <property type="entry name" value="SDR_c"/>
    <property type="match status" value="1"/>
</dbReference>
<dbReference type="Gene3D" id="3.40.50.720">
    <property type="entry name" value="NAD(P)-binding Rossmann-like Domain"/>
    <property type="match status" value="1"/>
</dbReference>
<reference evidence="5" key="1">
    <citation type="journal article" date="2019" name="Int. J. Syst. Evol. Microbiol.">
        <title>The Global Catalogue of Microorganisms (GCM) 10K type strain sequencing project: providing services to taxonomists for standard genome sequencing and annotation.</title>
        <authorList>
            <consortium name="The Broad Institute Genomics Platform"/>
            <consortium name="The Broad Institute Genome Sequencing Center for Infectious Disease"/>
            <person name="Wu L."/>
            <person name="Ma J."/>
        </authorList>
    </citation>
    <scope>NUCLEOTIDE SEQUENCE [LARGE SCALE GENOMIC DNA]</scope>
    <source>
        <strain evidence="5">NBRC 108725</strain>
    </source>
</reference>
<dbReference type="PRINTS" id="PR00081">
    <property type="entry name" value="GDHRDH"/>
</dbReference>
<organism evidence="4 5">
    <name type="scientific">Naasia aerilata</name>
    <dbReference type="NCBI Taxonomy" id="1162966"/>
    <lineage>
        <taxon>Bacteria</taxon>
        <taxon>Bacillati</taxon>
        <taxon>Actinomycetota</taxon>
        <taxon>Actinomycetes</taxon>
        <taxon>Micrococcales</taxon>
        <taxon>Microbacteriaceae</taxon>
        <taxon>Naasia</taxon>
    </lineage>
</organism>
<accession>A0ABN6XUX9</accession>
<comment type="similarity">
    <text evidence="1">Belongs to the short-chain dehydrogenases/reductases (SDR) family.</text>
</comment>
<gene>
    <name evidence="4" type="ORF">GCM10025866_33690</name>
</gene>
<protein>
    <submittedName>
        <fullName evidence="4">Oxidoreductase</fullName>
    </submittedName>
</protein>
<evidence type="ECO:0000256" key="1">
    <source>
        <dbReference type="ARBA" id="ARBA00006484"/>
    </source>
</evidence>
<feature type="domain" description="Ketoreductase" evidence="3">
    <location>
        <begin position="2"/>
        <end position="203"/>
    </location>
</feature>
<dbReference type="SMART" id="SM00822">
    <property type="entry name" value="PKS_KR"/>
    <property type="match status" value="1"/>
</dbReference>
<keyword evidence="5" id="KW-1185">Reference proteome</keyword>
<evidence type="ECO:0000256" key="2">
    <source>
        <dbReference type="SAM" id="MobiDB-lite"/>
    </source>
</evidence>
<evidence type="ECO:0000313" key="5">
    <source>
        <dbReference type="Proteomes" id="UP001321498"/>
    </source>
</evidence>
<dbReference type="InterPro" id="IPR036291">
    <property type="entry name" value="NAD(P)-bd_dom_sf"/>
</dbReference>
<dbReference type="PRINTS" id="PR00080">
    <property type="entry name" value="SDRFAMILY"/>
</dbReference>
<sequence length="241" mass="24728">MGHVLVTGGSRGIGAAIVRRLLAEGHHASFTFLQDGEAAARLIDEQPRALAIRADVRDSGAVDDVFAHAEGRHGPVTHLVNNAGITGPLGPFSTSTEKDLRDIFDVNLFGTASYCRAAISRWTRSRHAGVIVNVSSTAATTGAPGEYVGYAASKAAVDALTLGLGREVGRAGIRVVGVAPGTTHTGIHAAAGDPDRPGRTAERAPLGRAAEPDEIARVVAWALSDAASYVTAVTIPVSGGL</sequence>
<dbReference type="EMBL" id="AP027731">
    <property type="protein sequence ID" value="BDZ47460.1"/>
    <property type="molecule type" value="Genomic_DNA"/>
</dbReference>
<evidence type="ECO:0000313" key="4">
    <source>
        <dbReference type="EMBL" id="BDZ47460.1"/>
    </source>
</evidence>